<dbReference type="RefSeq" id="WP_189575152.1">
    <property type="nucleotide sequence ID" value="NZ_BMXU01000002.1"/>
</dbReference>
<protein>
    <submittedName>
        <fullName evidence="3">YceI family protein</fullName>
    </submittedName>
</protein>
<feature type="domain" description="Lipid/polyisoprenoid-binding YceI-like" evidence="2">
    <location>
        <begin position="42"/>
        <end position="204"/>
    </location>
</feature>
<gene>
    <name evidence="3" type="ORF">ACFONP_09745</name>
</gene>
<dbReference type="PANTHER" id="PTHR34406:SF1">
    <property type="entry name" value="PROTEIN YCEI"/>
    <property type="match status" value="1"/>
</dbReference>
<dbReference type="PROSITE" id="PS51257">
    <property type="entry name" value="PROKAR_LIPOPROTEIN"/>
    <property type="match status" value="1"/>
</dbReference>
<proteinExistence type="predicted"/>
<dbReference type="SUPFAM" id="SSF101874">
    <property type="entry name" value="YceI-like"/>
    <property type="match status" value="1"/>
</dbReference>
<evidence type="ECO:0000256" key="1">
    <source>
        <dbReference type="SAM" id="SignalP"/>
    </source>
</evidence>
<dbReference type="Proteomes" id="UP001595607">
    <property type="component" value="Unassembled WGS sequence"/>
</dbReference>
<feature type="signal peptide" evidence="1">
    <location>
        <begin position="1"/>
        <end position="15"/>
    </location>
</feature>
<dbReference type="InterPro" id="IPR007372">
    <property type="entry name" value="Lipid/polyisoprenoid-bd_YceI"/>
</dbReference>
<evidence type="ECO:0000259" key="2">
    <source>
        <dbReference type="SMART" id="SM00867"/>
    </source>
</evidence>
<feature type="chain" id="PRO_5046320025" evidence="1">
    <location>
        <begin position="16"/>
        <end position="207"/>
    </location>
</feature>
<dbReference type="PANTHER" id="PTHR34406">
    <property type="entry name" value="PROTEIN YCEI"/>
    <property type="match status" value="1"/>
</dbReference>
<dbReference type="SMART" id="SM00867">
    <property type="entry name" value="YceI"/>
    <property type="match status" value="1"/>
</dbReference>
<evidence type="ECO:0000313" key="4">
    <source>
        <dbReference type="Proteomes" id="UP001595607"/>
    </source>
</evidence>
<dbReference type="InterPro" id="IPR036761">
    <property type="entry name" value="TTHA0802/YceI-like_sf"/>
</dbReference>
<name>A0ABV7MC17_9PROT</name>
<accession>A0ABV7MC17</accession>
<sequence>MTRALLAAFALALLAACGGEPEVSDLETEVDLEIADPVGTSVWTVDREASSIGFRATQNGKTFEGTFGRWNAAILLDLEAPEVEGSIEALIDLASADAGSKDRNEALPEEAWFNTALHPVAVFRSTAIRSTGPGTYEADGTLTIKGITREVVMPFSLEVDENGRAIADGSVILDRSEFGVGTGEFADGKWVGLEVEVLLHIEAVPAG</sequence>
<dbReference type="Gene3D" id="2.40.128.110">
    <property type="entry name" value="Lipid/polyisoprenoid-binding, YceI-like"/>
    <property type="match status" value="1"/>
</dbReference>
<reference evidence="4" key="1">
    <citation type="journal article" date="2019" name="Int. J. Syst. Evol. Microbiol.">
        <title>The Global Catalogue of Microorganisms (GCM) 10K type strain sequencing project: providing services to taxonomists for standard genome sequencing and annotation.</title>
        <authorList>
            <consortium name="The Broad Institute Genomics Platform"/>
            <consortium name="The Broad Institute Genome Sequencing Center for Infectious Disease"/>
            <person name="Wu L."/>
            <person name="Ma J."/>
        </authorList>
    </citation>
    <scope>NUCLEOTIDE SEQUENCE [LARGE SCALE GENOMIC DNA]</scope>
    <source>
        <strain evidence="4">KCTC 22245</strain>
    </source>
</reference>
<dbReference type="Pfam" id="PF04264">
    <property type="entry name" value="YceI"/>
    <property type="match status" value="1"/>
</dbReference>
<organism evidence="3 4">
    <name type="scientific">Parvularcula lutaonensis</name>
    <dbReference type="NCBI Taxonomy" id="491923"/>
    <lineage>
        <taxon>Bacteria</taxon>
        <taxon>Pseudomonadati</taxon>
        <taxon>Pseudomonadota</taxon>
        <taxon>Alphaproteobacteria</taxon>
        <taxon>Parvularculales</taxon>
        <taxon>Parvularculaceae</taxon>
        <taxon>Parvularcula</taxon>
    </lineage>
</organism>
<keyword evidence="1" id="KW-0732">Signal</keyword>
<keyword evidence="4" id="KW-1185">Reference proteome</keyword>
<comment type="caution">
    <text evidence="3">The sequence shown here is derived from an EMBL/GenBank/DDBJ whole genome shotgun (WGS) entry which is preliminary data.</text>
</comment>
<dbReference type="EMBL" id="JBHRVA010000003">
    <property type="protein sequence ID" value="MFC3303014.1"/>
    <property type="molecule type" value="Genomic_DNA"/>
</dbReference>
<evidence type="ECO:0000313" key="3">
    <source>
        <dbReference type="EMBL" id="MFC3303014.1"/>
    </source>
</evidence>